<dbReference type="InterPro" id="IPR009936">
    <property type="entry name" value="DUF1468"/>
</dbReference>
<keyword evidence="1" id="KW-1133">Transmembrane helix</keyword>
<name>A0A1I2BI16_9BACI</name>
<feature type="transmembrane region" description="Helical" evidence="1">
    <location>
        <begin position="108"/>
        <end position="126"/>
    </location>
</feature>
<protein>
    <submittedName>
        <fullName evidence="3">Tripartite tricarboxylate transporter TctB family protein</fullName>
    </submittedName>
</protein>
<keyword evidence="1" id="KW-0472">Membrane</keyword>
<organism evidence="3 4">
    <name type="scientific">Alteribacillus iranensis</name>
    <dbReference type="NCBI Taxonomy" id="930128"/>
    <lineage>
        <taxon>Bacteria</taxon>
        <taxon>Bacillati</taxon>
        <taxon>Bacillota</taxon>
        <taxon>Bacilli</taxon>
        <taxon>Bacillales</taxon>
        <taxon>Bacillaceae</taxon>
        <taxon>Alteribacillus</taxon>
    </lineage>
</organism>
<dbReference type="STRING" id="930128.SAMN05192532_102312"/>
<keyword evidence="1" id="KW-0812">Transmembrane</keyword>
<dbReference type="AlphaFoldDB" id="A0A1I2BI16"/>
<sequence>MGVISLLYLMQAFQLPAGQHWLNSSRTFPLLLGFGLLLLSILCIVQAYRQKQRGEKNETPITKAMLLRGLFFIVVTLIYLAVYPMIGFFPATFIYVVAMLLFYREIKWYTAFIVAGATLLFIHLIFERLLFLPLPT</sequence>
<reference evidence="3 4" key="1">
    <citation type="submission" date="2016-10" db="EMBL/GenBank/DDBJ databases">
        <authorList>
            <person name="de Groot N.N."/>
        </authorList>
    </citation>
    <scope>NUCLEOTIDE SEQUENCE [LARGE SCALE GENOMIC DNA]</scope>
    <source>
        <strain evidence="3 4">DSM 23995</strain>
    </source>
</reference>
<feature type="domain" description="DUF1468" evidence="2">
    <location>
        <begin position="7"/>
        <end position="135"/>
    </location>
</feature>
<evidence type="ECO:0000313" key="3">
    <source>
        <dbReference type="EMBL" id="SFE55709.1"/>
    </source>
</evidence>
<evidence type="ECO:0000256" key="1">
    <source>
        <dbReference type="SAM" id="Phobius"/>
    </source>
</evidence>
<feature type="transmembrane region" description="Helical" evidence="1">
    <location>
        <begin position="30"/>
        <end position="48"/>
    </location>
</feature>
<evidence type="ECO:0000259" key="2">
    <source>
        <dbReference type="Pfam" id="PF07331"/>
    </source>
</evidence>
<dbReference type="Pfam" id="PF07331">
    <property type="entry name" value="TctB"/>
    <property type="match status" value="1"/>
</dbReference>
<dbReference type="Proteomes" id="UP000199516">
    <property type="component" value="Unassembled WGS sequence"/>
</dbReference>
<evidence type="ECO:0000313" key="4">
    <source>
        <dbReference type="Proteomes" id="UP000199516"/>
    </source>
</evidence>
<gene>
    <name evidence="3" type="ORF">SAMN05192532_102312</name>
</gene>
<dbReference type="EMBL" id="FONT01000002">
    <property type="protein sequence ID" value="SFE55709.1"/>
    <property type="molecule type" value="Genomic_DNA"/>
</dbReference>
<accession>A0A1I2BI16</accession>
<keyword evidence="4" id="KW-1185">Reference proteome</keyword>
<feature type="transmembrane region" description="Helical" evidence="1">
    <location>
        <begin position="69"/>
        <end position="102"/>
    </location>
</feature>
<proteinExistence type="predicted"/>